<feature type="domain" description="HAMP" evidence="12">
    <location>
        <begin position="174"/>
        <end position="226"/>
    </location>
</feature>
<dbReference type="PROSITE" id="PS50885">
    <property type="entry name" value="HAMP"/>
    <property type="match status" value="1"/>
</dbReference>
<dbReference type="EC" id="2.7.13.3" evidence="3"/>
<dbReference type="InterPro" id="IPR003661">
    <property type="entry name" value="HisK_dim/P_dom"/>
</dbReference>
<gene>
    <name evidence="13" type="ORF">SE17_16605</name>
</gene>
<dbReference type="CDD" id="cd00082">
    <property type="entry name" value="HisKA"/>
    <property type="match status" value="1"/>
</dbReference>
<accession>A0A0P9HCL3</accession>
<evidence type="ECO:0000256" key="10">
    <source>
        <dbReference type="ARBA" id="ARBA00023012"/>
    </source>
</evidence>
<keyword evidence="10" id="KW-0902">Two-component regulatory system</keyword>
<dbReference type="GO" id="GO:0005524">
    <property type="term" value="F:ATP binding"/>
    <property type="evidence" value="ECO:0007669"/>
    <property type="project" value="UniProtKB-KW"/>
</dbReference>
<dbReference type="Pfam" id="PF00672">
    <property type="entry name" value="HAMP"/>
    <property type="match status" value="1"/>
</dbReference>
<name>A0A0P9HCL3_9CHLR</name>
<dbReference type="PANTHER" id="PTHR44936">
    <property type="entry name" value="SENSOR PROTEIN CREC"/>
    <property type="match status" value="1"/>
</dbReference>
<keyword evidence="14" id="KW-1185">Reference proteome</keyword>
<keyword evidence="11" id="KW-1133">Transmembrane helix</keyword>
<reference evidence="13 14" key="1">
    <citation type="submission" date="2015-09" db="EMBL/GenBank/DDBJ databases">
        <title>Draft genome sequence of Kouleothrix aurantiaca JCM 19913.</title>
        <authorList>
            <person name="Hemp J."/>
        </authorList>
    </citation>
    <scope>NUCLEOTIDE SEQUENCE [LARGE SCALE GENOMIC DNA]</scope>
    <source>
        <strain evidence="13 14">COM-B</strain>
    </source>
</reference>
<evidence type="ECO:0000259" key="12">
    <source>
        <dbReference type="PROSITE" id="PS50885"/>
    </source>
</evidence>
<dbReference type="InterPro" id="IPR050980">
    <property type="entry name" value="2C_sensor_his_kinase"/>
</dbReference>
<evidence type="ECO:0000256" key="4">
    <source>
        <dbReference type="ARBA" id="ARBA00022475"/>
    </source>
</evidence>
<organism evidence="13 14">
    <name type="scientific">Kouleothrix aurantiaca</name>
    <dbReference type="NCBI Taxonomy" id="186479"/>
    <lineage>
        <taxon>Bacteria</taxon>
        <taxon>Bacillati</taxon>
        <taxon>Chloroflexota</taxon>
        <taxon>Chloroflexia</taxon>
        <taxon>Chloroflexales</taxon>
        <taxon>Roseiflexineae</taxon>
        <taxon>Roseiflexaceae</taxon>
        <taxon>Kouleothrix</taxon>
    </lineage>
</organism>
<dbReference type="GO" id="GO:0000155">
    <property type="term" value="F:phosphorelay sensor kinase activity"/>
    <property type="evidence" value="ECO:0007669"/>
    <property type="project" value="InterPro"/>
</dbReference>
<keyword evidence="7" id="KW-0547">Nucleotide-binding</keyword>
<evidence type="ECO:0000313" key="13">
    <source>
        <dbReference type="EMBL" id="KPV52246.1"/>
    </source>
</evidence>
<dbReference type="InterPro" id="IPR036097">
    <property type="entry name" value="HisK_dim/P_sf"/>
</dbReference>
<keyword evidence="9" id="KW-0067">ATP-binding</keyword>
<dbReference type="GO" id="GO:0016020">
    <property type="term" value="C:membrane"/>
    <property type="evidence" value="ECO:0007669"/>
    <property type="project" value="InterPro"/>
</dbReference>
<dbReference type="PANTHER" id="PTHR44936:SF9">
    <property type="entry name" value="SENSOR PROTEIN CREC"/>
    <property type="match status" value="1"/>
</dbReference>
<dbReference type="Gene3D" id="6.10.340.10">
    <property type="match status" value="1"/>
</dbReference>
<dbReference type="SUPFAM" id="SSF47384">
    <property type="entry name" value="Homodimeric domain of signal transducing histidine kinase"/>
    <property type="match status" value="1"/>
</dbReference>
<proteinExistence type="predicted"/>
<feature type="transmembrane region" description="Helical" evidence="11">
    <location>
        <begin position="153"/>
        <end position="173"/>
    </location>
</feature>
<dbReference type="AlphaFoldDB" id="A0A0P9HCL3"/>
<dbReference type="Gene3D" id="1.10.287.130">
    <property type="match status" value="1"/>
</dbReference>
<dbReference type="Pfam" id="PF00512">
    <property type="entry name" value="HisKA"/>
    <property type="match status" value="1"/>
</dbReference>
<evidence type="ECO:0000256" key="3">
    <source>
        <dbReference type="ARBA" id="ARBA00012438"/>
    </source>
</evidence>
<dbReference type="Proteomes" id="UP000050509">
    <property type="component" value="Unassembled WGS sequence"/>
</dbReference>
<comment type="subcellular location">
    <subcellularLocation>
        <location evidence="2">Cell membrane</location>
        <topology evidence="2">Multi-pass membrane protein</topology>
    </subcellularLocation>
</comment>
<evidence type="ECO:0000256" key="5">
    <source>
        <dbReference type="ARBA" id="ARBA00022553"/>
    </source>
</evidence>
<keyword evidence="4" id="KW-1003">Cell membrane</keyword>
<evidence type="ECO:0000256" key="11">
    <source>
        <dbReference type="SAM" id="Phobius"/>
    </source>
</evidence>
<dbReference type="CDD" id="cd06225">
    <property type="entry name" value="HAMP"/>
    <property type="match status" value="1"/>
</dbReference>
<comment type="catalytic activity">
    <reaction evidence="1">
        <text>ATP + protein L-histidine = ADP + protein N-phospho-L-histidine.</text>
        <dbReference type="EC" id="2.7.13.3"/>
    </reaction>
</comment>
<evidence type="ECO:0000313" key="14">
    <source>
        <dbReference type="Proteomes" id="UP000050509"/>
    </source>
</evidence>
<evidence type="ECO:0000256" key="1">
    <source>
        <dbReference type="ARBA" id="ARBA00000085"/>
    </source>
</evidence>
<dbReference type="SUPFAM" id="SSF158472">
    <property type="entry name" value="HAMP domain-like"/>
    <property type="match status" value="1"/>
</dbReference>
<dbReference type="InterPro" id="IPR003660">
    <property type="entry name" value="HAMP_dom"/>
</dbReference>
<dbReference type="SMART" id="SM00304">
    <property type="entry name" value="HAMP"/>
    <property type="match status" value="1"/>
</dbReference>
<keyword evidence="6" id="KW-0808">Transferase</keyword>
<sequence>MRSLTVKLTLAFLLIGAIGASLVAVLVGLRTRSEFDRFVSQRDQDALVQALTAYYQSHGNWSGVDTMLADTPPLNFYSRSMKLIDPAGTVLLDSGKTGSDVPLPPDWRTASTPVQVNGQTAAYALFPPTSSQPAARPNGPSPDVQFRERVTSAALMSAGIAALIALLLGLLLARTLTRPLRELTLATEAMARGQLGQQVVVRSRDEIGELAHSFNQMNADLARASQLRKQMTADLAHDLRTPLSILRGYTEGLQ</sequence>
<keyword evidence="5" id="KW-0597">Phosphoprotein</keyword>
<evidence type="ECO:0000256" key="8">
    <source>
        <dbReference type="ARBA" id="ARBA00022777"/>
    </source>
</evidence>
<protein>
    <recommendedName>
        <fullName evidence="3">histidine kinase</fullName>
        <ecNumber evidence="3">2.7.13.3</ecNumber>
    </recommendedName>
</protein>
<evidence type="ECO:0000256" key="2">
    <source>
        <dbReference type="ARBA" id="ARBA00004651"/>
    </source>
</evidence>
<evidence type="ECO:0000256" key="9">
    <source>
        <dbReference type="ARBA" id="ARBA00022840"/>
    </source>
</evidence>
<keyword evidence="8 13" id="KW-0418">Kinase</keyword>
<dbReference type="EMBL" id="LJCR01000608">
    <property type="protein sequence ID" value="KPV52246.1"/>
    <property type="molecule type" value="Genomic_DNA"/>
</dbReference>
<feature type="non-terminal residue" evidence="13">
    <location>
        <position position="254"/>
    </location>
</feature>
<comment type="caution">
    <text evidence="13">The sequence shown here is derived from an EMBL/GenBank/DDBJ whole genome shotgun (WGS) entry which is preliminary data.</text>
</comment>
<keyword evidence="11" id="KW-0812">Transmembrane</keyword>
<evidence type="ECO:0000256" key="6">
    <source>
        <dbReference type="ARBA" id="ARBA00022679"/>
    </source>
</evidence>
<keyword evidence="11" id="KW-0472">Membrane</keyword>
<evidence type="ECO:0000256" key="7">
    <source>
        <dbReference type="ARBA" id="ARBA00022741"/>
    </source>
</evidence>